<proteinExistence type="predicted"/>
<organism evidence="1">
    <name type="scientific">marine metagenome</name>
    <dbReference type="NCBI Taxonomy" id="408172"/>
    <lineage>
        <taxon>unclassified sequences</taxon>
        <taxon>metagenomes</taxon>
        <taxon>ecological metagenomes</taxon>
    </lineage>
</organism>
<accession>A0A381YBC5</accession>
<dbReference type="AlphaFoldDB" id="A0A381YBC5"/>
<protein>
    <submittedName>
        <fullName evidence="1">Uncharacterized protein</fullName>
    </submittedName>
</protein>
<dbReference type="EMBL" id="UINC01017741">
    <property type="protein sequence ID" value="SVA73901.1"/>
    <property type="molecule type" value="Genomic_DNA"/>
</dbReference>
<evidence type="ECO:0000313" key="1">
    <source>
        <dbReference type="EMBL" id="SVA73901.1"/>
    </source>
</evidence>
<sequence>VLFVSRINVVVVRDPLLLVIGVTFDGERDGETMPMQSVAGMLLWQRQQSPRRLDGIVALYAEHAPAAARG</sequence>
<feature type="non-terminal residue" evidence="1">
    <location>
        <position position="1"/>
    </location>
</feature>
<reference evidence="1" key="1">
    <citation type="submission" date="2018-05" db="EMBL/GenBank/DDBJ databases">
        <authorList>
            <person name="Lanie J.A."/>
            <person name="Ng W.-L."/>
            <person name="Kazmierczak K.M."/>
            <person name="Andrzejewski T.M."/>
            <person name="Davidsen T.M."/>
            <person name="Wayne K.J."/>
            <person name="Tettelin H."/>
            <person name="Glass J.I."/>
            <person name="Rusch D."/>
            <person name="Podicherti R."/>
            <person name="Tsui H.-C.T."/>
            <person name="Winkler M.E."/>
        </authorList>
    </citation>
    <scope>NUCLEOTIDE SEQUENCE</scope>
</reference>
<name>A0A381YBC5_9ZZZZ</name>
<gene>
    <name evidence="1" type="ORF">METZ01_LOCUS126755</name>
</gene>